<name>A0A3B1BE49_9ZZZZ</name>
<gene>
    <name evidence="1" type="ORF">MNBD_GAMMA24-189</name>
</gene>
<sequence length="149" mass="17178">MLKDRFWEHKSLAQMTSTEWEELCDGCGRCCLNKLEDEDSGEIYYTNVACHLLDLQSCSCRDYPKRLQRVPACIKIETQTAEQIRELPHSCAYRRLADGKSLPDWHPLVTGIPSSVHEAGISVRGRVVSEEYIHPDQLPEHIIIWEPVR</sequence>
<dbReference type="InterPro" id="IPR005358">
    <property type="entry name" value="Puta_zinc/iron-chelating_dom"/>
</dbReference>
<dbReference type="PANTHER" id="PTHR37421:SF1">
    <property type="entry name" value="UPF0260 PROTEIN YCGN"/>
    <property type="match status" value="1"/>
</dbReference>
<dbReference type="NCBIfam" id="NF003501">
    <property type="entry name" value="PRK05170.1-5"/>
    <property type="match status" value="1"/>
</dbReference>
<accession>A0A3B1BE49</accession>
<evidence type="ECO:0000313" key="1">
    <source>
        <dbReference type="EMBL" id="VAX12651.1"/>
    </source>
</evidence>
<dbReference type="NCBIfam" id="NF003507">
    <property type="entry name" value="PRK05170.2-5"/>
    <property type="match status" value="1"/>
</dbReference>
<reference evidence="1" key="1">
    <citation type="submission" date="2018-06" db="EMBL/GenBank/DDBJ databases">
        <authorList>
            <person name="Zhirakovskaya E."/>
        </authorList>
    </citation>
    <scope>NUCLEOTIDE SEQUENCE</scope>
</reference>
<dbReference type="AlphaFoldDB" id="A0A3B1BE49"/>
<dbReference type="EMBL" id="UOFZ01000058">
    <property type="protein sequence ID" value="VAX12651.1"/>
    <property type="molecule type" value="Genomic_DNA"/>
</dbReference>
<dbReference type="PIRSF" id="PIRSF006173">
    <property type="entry name" value="UCP006173"/>
    <property type="match status" value="1"/>
</dbReference>
<protein>
    <submittedName>
        <fullName evidence="1">UPF0260 protein YcgN</fullName>
    </submittedName>
</protein>
<dbReference type="InterPro" id="IPR008228">
    <property type="entry name" value="UCP006173"/>
</dbReference>
<dbReference type="PANTHER" id="PTHR37421">
    <property type="entry name" value="UPF0260 PROTEIN YCGN"/>
    <property type="match status" value="1"/>
</dbReference>
<organism evidence="1">
    <name type="scientific">hydrothermal vent metagenome</name>
    <dbReference type="NCBI Taxonomy" id="652676"/>
    <lineage>
        <taxon>unclassified sequences</taxon>
        <taxon>metagenomes</taxon>
        <taxon>ecological metagenomes</taxon>
    </lineage>
</organism>
<dbReference type="HAMAP" id="MF_00676">
    <property type="entry name" value="UPF0260"/>
    <property type="match status" value="1"/>
</dbReference>
<dbReference type="Pfam" id="PF03692">
    <property type="entry name" value="CxxCxxCC"/>
    <property type="match status" value="1"/>
</dbReference>
<proteinExistence type="inferred from homology"/>